<dbReference type="Proteomes" id="UP001627154">
    <property type="component" value="Unassembled WGS sequence"/>
</dbReference>
<reference evidence="2 3" key="1">
    <citation type="journal article" date="2024" name="bioRxiv">
        <title>A reference genome for Trichogramma kaykai: A tiny desert-dwelling parasitoid wasp with competing sex-ratio distorters.</title>
        <authorList>
            <person name="Culotta J."/>
            <person name="Lindsey A.R."/>
        </authorList>
    </citation>
    <scope>NUCLEOTIDE SEQUENCE [LARGE SCALE GENOMIC DNA]</scope>
    <source>
        <strain evidence="2 3">KSX58</strain>
    </source>
</reference>
<dbReference type="Gene3D" id="3.30.420.10">
    <property type="entry name" value="Ribonuclease H-like superfamily/Ribonuclease H"/>
    <property type="match status" value="1"/>
</dbReference>
<sequence>MALRNRGGRERGGGDMVPRKHYTAREYVQMLLTYGEVGQNARAAALLYAERNRNRRHPGPNVFIQLVNRGNEDGNLIPRLHRGQGHGIVGRPDNDANGRDEQRVIDYVLNDPETSIRRMMEALGLSYNFIQRVLRREQLHAFHYRRVQGLRAQDYPARLAFCQDMLRRIAADPTLLERILFTDESTFGRDGTFNCHNNHHYGVENPHVIIQNRHQTRFATNKWVGIVGNVIIGPIQFPQLLNSDFYSGFIQNTLPNLLRNVGVEEQEIVFQQDGAPAHNAIVTLDILDRRYANRWIGTRRPGRQQLMAWPPRSPDLSPLDFFYWGAIKARIYRHEVNNLPEMERRIAAAAATITVEMLQNVSRNFIRRLRLCVEQGGGHIEQLV</sequence>
<name>A0ABD2W6B3_9HYME</name>
<dbReference type="AlphaFoldDB" id="A0ABD2W6B3"/>
<proteinExistence type="predicted"/>
<keyword evidence="3" id="KW-1185">Reference proteome</keyword>
<comment type="caution">
    <text evidence="2">The sequence shown here is derived from an EMBL/GenBank/DDBJ whole genome shotgun (WGS) entry which is preliminary data.</text>
</comment>
<dbReference type="PANTHER" id="PTHR47326">
    <property type="entry name" value="TRANSPOSABLE ELEMENT TC3 TRANSPOSASE-LIKE PROTEIN"/>
    <property type="match status" value="1"/>
</dbReference>
<dbReference type="InterPro" id="IPR036397">
    <property type="entry name" value="RNaseH_sf"/>
</dbReference>
<accession>A0ABD2W6B3</accession>
<protein>
    <recommendedName>
        <fullName evidence="1">DUF4817 domain-containing protein</fullName>
    </recommendedName>
</protein>
<evidence type="ECO:0000313" key="3">
    <source>
        <dbReference type="Proteomes" id="UP001627154"/>
    </source>
</evidence>
<feature type="domain" description="DUF4817" evidence="1">
    <location>
        <begin position="23"/>
        <end position="75"/>
    </location>
</feature>
<evidence type="ECO:0000313" key="2">
    <source>
        <dbReference type="EMBL" id="KAL3388418.1"/>
    </source>
</evidence>
<gene>
    <name evidence="2" type="ORF">TKK_016426</name>
</gene>
<dbReference type="Pfam" id="PF16087">
    <property type="entry name" value="DUF4817"/>
    <property type="match status" value="1"/>
</dbReference>
<evidence type="ECO:0000259" key="1">
    <source>
        <dbReference type="Pfam" id="PF16087"/>
    </source>
</evidence>
<organism evidence="2 3">
    <name type="scientific">Trichogramma kaykai</name>
    <dbReference type="NCBI Taxonomy" id="54128"/>
    <lineage>
        <taxon>Eukaryota</taxon>
        <taxon>Metazoa</taxon>
        <taxon>Ecdysozoa</taxon>
        <taxon>Arthropoda</taxon>
        <taxon>Hexapoda</taxon>
        <taxon>Insecta</taxon>
        <taxon>Pterygota</taxon>
        <taxon>Neoptera</taxon>
        <taxon>Endopterygota</taxon>
        <taxon>Hymenoptera</taxon>
        <taxon>Apocrita</taxon>
        <taxon>Proctotrupomorpha</taxon>
        <taxon>Chalcidoidea</taxon>
        <taxon>Trichogrammatidae</taxon>
        <taxon>Trichogramma</taxon>
    </lineage>
</organism>
<dbReference type="EMBL" id="JBJJXI010000133">
    <property type="protein sequence ID" value="KAL3388418.1"/>
    <property type="molecule type" value="Genomic_DNA"/>
</dbReference>
<dbReference type="InterPro" id="IPR032135">
    <property type="entry name" value="DUF4817"/>
</dbReference>
<dbReference type="PANTHER" id="PTHR47326:SF1">
    <property type="entry name" value="HTH PSQ-TYPE DOMAIN-CONTAINING PROTEIN"/>
    <property type="match status" value="1"/>
</dbReference>